<evidence type="ECO:0000256" key="5">
    <source>
        <dbReference type="ARBA" id="ARBA00023136"/>
    </source>
</evidence>
<dbReference type="AlphaFoldDB" id="A0A0C3R4X2"/>
<dbReference type="InterPro" id="IPR051449">
    <property type="entry name" value="ABC-2_transporter_component"/>
</dbReference>
<feature type="transmembrane region" description="Helical" evidence="6">
    <location>
        <begin position="23"/>
        <end position="43"/>
    </location>
</feature>
<evidence type="ECO:0000313" key="8">
    <source>
        <dbReference type="EMBL" id="KIO44600.1"/>
    </source>
</evidence>
<dbReference type="PANTHER" id="PTHR30294">
    <property type="entry name" value="MEMBRANE COMPONENT OF ABC TRANSPORTER YHHJ-RELATED"/>
    <property type="match status" value="1"/>
</dbReference>
<dbReference type="Proteomes" id="UP000031980">
    <property type="component" value="Unassembled WGS sequence"/>
</dbReference>
<dbReference type="GO" id="GO:0005886">
    <property type="term" value="C:plasma membrane"/>
    <property type="evidence" value="ECO:0007669"/>
    <property type="project" value="UniProtKB-SubCell"/>
</dbReference>
<feature type="transmembrane region" description="Helical" evidence="6">
    <location>
        <begin position="231"/>
        <end position="255"/>
    </location>
</feature>
<dbReference type="Pfam" id="PF12698">
    <property type="entry name" value="ABC2_membrane_3"/>
    <property type="match status" value="1"/>
</dbReference>
<feature type="transmembrane region" description="Helical" evidence="6">
    <location>
        <begin position="362"/>
        <end position="380"/>
    </location>
</feature>
<organism evidence="8 9">
    <name type="scientific">Sanguibacteroides justesenii</name>
    <dbReference type="NCBI Taxonomy" id="1547597"/>
    <lineage>
        <taxon>Bacteria</taxon>
        <taxon>Pseudomonadati</taxon>
        <taxon>Bacteroidota</taxon>
        <taxon>Bacteroidia</taxon>
        <taxon>Bacteroidales</taxon>
        <taxon>Porphyromonadaceae</taxon>
        <taxon>Sanguibacteroides</taxon>
    </lineage>
</organism>
<keyword evidence="2" id="KW-1003">Cell membrane</keyword>
<dbReference type="GO" id="GO:0140359">
    <property type="term" value="F:ABC-type transporter activity"/>
    <property type="evidence" value="ECO:0007669"/>
    <property type="project" value="InterPro"/>
</dbReference>
<evidence type="ECO:0000313" key="9">
    <source>
        <dbReference type="Proteomes" id="UP000031980"/>
    </source>
</evidence>
<dbReference type="RefSeq" id="WP_041505308.1">
    <property type="nucleotide sequence ID" value="NZ_JPIU01000039.1"/>
</dbReference>
<feature type="transmembrane region" description="Helical" evidence="6">
    <location>
        <begin position="275"/>
        <end position="295"/>
    </location>
</feature>
<evidence type="ECO:0000259" key="7">
    <source>
        <dbReference type="Pfam" id="PF12698"/>
    </source>
</evidence>
<evidence type="ECO:0000256" key="1">
    <source>
        <dbReference type="ARBA" id="ARBA00004651"/>
    </source>
</evidence>
<dbReference type="InterPro" id="IPR013525">
    <property type="entry name" value="ABC2_TM"/>
</dbReference>
<evidence type="ECO:0000256" key="6">
    <source>
        <dbReference type="SAM" id="Phobius"/>
    </source>
</evidence>
<keyword evidence="5 6" id="KW-0472">Membrane</keyword>
<reference evidence="8 9" key="1">
    <citation type="submission" date="2014-07" db="EMBL/GenBank/DDBJ databases">
        <title>Porphyromonadaceae bacterium OUH 308042 = ATCC BAA-2681 = DSM 28342 draft genome.</title>
        <authorList>
            <person name="Sydenham T.V."/>
            <person name="Hasman H."/>
            <person name="Justensen U.S."/>
        </authorList>
    </citation>
    <scope>NUCLEOTIDE SEQUENCE [LARGE SCALE GENOMIC DNA]</scope>
    <source>
        <strain evidence="8 9">OUH 308042</strain>
    </source>
</reference>
<gene>
    <name evidence="8" type="ORF">BA92_10505</name>
</gene>
<comment type="subcellular location">
    <subcellularLocation>
        <location evidence="1">Cell membrane</location>
        <topology evidence="1">Multi-pass membrane protein</topology>
    </subcellularLocation>
</comment>
<feature type="transmembrane region" description="Helical" evidence="6">
    <location>
        <begin position="188"/>
        <end position="210"/>
    </location>
</feature>
<dbReference type="Gene3D" id="3.40.1710.10">
    <property type="entry name" value="abc type-2 transporter like domain"/>
    <property type="match status" value="1"/>
</dbReference>
<feature type="transmembrane region" description="Helical" evidence="6">
    <location>
        <begin position="302"/>
        <end position="320"/>
    </location>
</feature>
<accession>A0A0C3R4X2</accession>
<sequence length="389" mass="45168">MIDFWKDIYYVLRREFYMIFRDHAVLTFFVALTLAYPITYAYIYSNEVAREIPVAVVDQDKSSESREFIRNWNATPGVDVVAYCSNMEEAKKLMYRKKIYGILEVPSDFSRWIARGEQAHVSLFCDMSALLNYKTLLTAATDVSLAMGKKIQVDGMEYASKIQQQLTASPVKVREVKMYNPQSGFTSFLIPAVLILVIQQSLLLGMGTIAGTERDRNIKKRMIPRNMHYRYPLRVVLGKGMIYLPIYFVMGYWILFIVPRIFGMTQIGAKLELMWFLLPFLLSCIFFAMILSFLSKEREMPYLLFVFTSVPLMFISGISWPKTAIPEYWLWISNVFPSTHGINGFISINNMGATLSQVSCEFYSLWILTFIYFGLAYFLYKKEVEKIWG</sequence>
<proteinExistence type="predicted"/>
<dbReference type="EMBL" id="JPIU01000039">
    <property type="protein sequence ID" value="KIO44600.1"/>
    <property type="molecule type" value="Genomic_DNA"/>
</dbReference>
<evidence type="ECO:0000256" key="4">
    <source>
        <dbReference type="ARBA" id="ARBA00022989"/>
    </source>
</evidence>
<comment type="caution">
    <text evidence="8">The sequence shown here is derived from an EMBL/GenBank/DDBJ whole genome shotgun (WGS) entry which is preliminary data.</text>
</comment>
<keyword evidence="9" id="KW-1185">Reference proteome</keyword>
<evidence type="ECO:0000256" key="3">
    <source>
        <dbReference type="ARBA" id="ARBA00022692"/>
    </source>
</evidence>
<protein>
    <submittedName>
        <fullName evidence="8">Membrane protein</fullName>
    </submittedName>
</protein>
<keyword evidence="3 6" id="KW-0812">Transmembrane</keyword>
<feature type="domain" description="ABC-2 type transporter transmembrane" evidence="7">
    <location>
        <begin position="26"/>
        <end position="378"/>
    </location>
</feature>
<dbReference type="PANTHER" id="PTHR30294:SF46">
    <property type="entry name" value="ABC TRANSPORTER PERMEASE"/>
    <property type="match status" value="1"/>
</dbReference>
<keyword evidence="4 6" id="KW-1133">Transmembrane helix</keyword>
<evidence type="ECO:0000256" key="2">
    <source>
        <dbReference type="ARBA" id="ARBA00022475"/>
    </source>
</evidence>
<name>A0A0C3R4X2_9PORP</name>